<evidence type="ECO:0000313" key="4">
    <source>
        <dbReference type="Proteomes" id="UP000244384"/>
    </source>
</evidence>
<proteinExistence type="predicted"/>
<evidence type="ECO:0000313" key="3">
    <source>
        <dbReference type="EMBL" id="AWB92625.1"/>
    </source>
</evidence>
<evidence type="ECO:0000256" key="2">
    <source>
        <dbReference type="SAM" id="SignalP"/>
    </source>
</evidence>
<dbReference type="Proteomes" id="UP000244384">
    <property type="component" value="Chromosome"/>
</dbReference>
<feature type="compositionally biased region" description="Basic and acidic residues" evidence="1">
    <location>
        <begin position="48"/>
        <end position="59"/>
    </location>
</feature>
<protein>
    <recommendedName>
        <fullName evidence="5">Secreted protein</fullName>
    </recommendedName>
</protein>
<feature type="region of interest" description="Disordered" evidence="1">
    <location>
        <begin position="24"/>
        <end position="102"/>
    </location>
</feature>
<gene>
    <name evidence="3" type="ORF">C3E78_10675</name>
</gene>
<keyword evidence="2" id="KW-0732">Signal</keyword>
<dbReference type="AlphaFoldDB" id="A0A2S0WMR7"/>
<sequence>MLMMALVAVLLVATGGSARGVHHRVSAGAGHAAAPQQTGRQLDVPVAHQHDQPSSHHLDLASTPPSQAPGLADTGWGPASTDTTTYVDAAGVTPTGRAPPAL</sequence>
<reference evidence="4" key="1">
    <citation type="submission" date="2018-01" db="EMBL/GenBank/DDBJ databases">
        <authorList>
            <person name="Li J."/>
        </authorList>
    </citation>
    <scope>NUCLEOTIDE SEQUENCE [LARGE SCALE GENOMIC DNA]</scope>
    <source>
        <strain evidence="4">592</strain>
    </source>
</reference>
<keyword evidence="4" id="KW-1185">Reference proteome</keyword>
<organism evidence="3 4">
    <name type="scientific">Aeromicrobium chenweiae</name>
    <dbReference type="NCBI Taxonomy" id="2079793"/>
    <lineage>
        <taxon>Bacteria</taxon>
        <taxon>Bacillati</taxon>
        <taxon>Actinomycetota</taxon>
        <taxon>Actinomycetes</taxon>
        <taxon>Propionibacteriales</taxon>
        <taxon>Nocardioidaceae</taxon>
        <taxon>Aeromicrobium</taxon>
    </lineage>
</organism>
<dbReference type="KEGG" id="aez:C3E78_10675"/>
<dbReference type="EMBL" id="CP026952">
    <property type="protein sequence ID" value="AWB92625.1"/>
    <property type="molecule type" value="Genomic_DNA"/>
</dbReference>
<evidence type="ECO:0008006" key="5">
    <source>
        <dbReference type="Google" id="ProtNLM"/>
    </source>
</evidence>
<evidence type="ECO:0000256" key="1">
    <source>
        <dbReference type="SAM" id="MobiDB-lite"/>
    </source>
</evidence>
<feature type="signal peptide" evidence="2">
    <location>
        <begin position="1"/>
        <end position="18"/>
    </location>
</feature>
<name>A0A2S0WMR7_9ACTN</name>
<feature type="chain" id="PRO_5038577793" description="Secreted protein" evidence="2">
    <location>
        <begin position="19"/>
        <end position="102"/>
    </location>
</feature>
<accession>A0A2S0WMR7</accession>